<dbReference type="PANTHER" id="PTHR24276">
    <property type="entry name" value="POLYSERASE-RELATED"/>
    <property type="match status" value="1"/>
</dbReference>
<dbReference type="SMART" id="SM00020">
    <property type="entry name" value="Tryp_SPc"/>
    <property type="match status" value="1"/>
</dbReference>
<dbReference type="SUPFAM" id="SSF50494">
    <property type="entry name" value="Trypsin-like serine proteases"/>
    <property type="match status" value="1"/>
</dbReference>
<dbReference type="AlphaFoldDB" id="A0A8J9V5N1"/>
<dbReference type="PANTHER" id="PTHR24276:SF98">
    <property type="entry name" value="FI18310P1-RELATED"/>
    <property type="match status" value="1"/>
</dbReference>
<dbReference type="GO" id="GO:0006508">
    <property type="term" value="P:proteolysis"/>
    <property type="evidence" value="ECO:0007669"/>
    <property type="project" value="UniProtKB-KW"/>
</dbReference>
<evidence type="ECO:0000313" key="8">
    <source>
        <dbReference type="Proteomes" id="UP000838878"/>
    </source>
</evidence>
<keyword evidence="4" id="KW-0720">Serine protease</keyword>
<dbReference type="InterPro" id="IPR001254">
    <property type="entry name" value="Trypsin_dom"/>
</dbReference>
<dbReference type="CDD" id="cd00190">
    <property type="entry name" value="Tryp_SPc"/>
    <property type="match status" value="1"/>
</dbReference>
<feature type="non-terminal residue" evidence="7">
    <location>
        <position position="251"/>
    </location>
</feature>
<dbReference type="InterPro" id="IPR001314">
    <property type="entry name" value="Peptidase_S1A"/>
</dbReference>
<evidence type="ECO:0000256" key="2">
    <source>
        <dbReference type="ARBA" id="ARBA00022670"/>
    </source>
</evidence>
<protein>
    <recommendedName>
        <fullName evidence="6">Peptidase S1 domain-containing protein</fullName>
    </recommendedName>
</protein>
<dbReference type="InterPro" id="IPR043504">
    <property type="entry name" value="Peptidase_S1_PA_chymotrypsin"/>
</dbReference>
<gene>
    <name evidence="7" type="ORF">BINO364_LOCUS16571</name>
</gene>
<accession>A0A8J9V5N1</accession>
<dbReference type="InterPro" id="IPR009003">
    <property type="entry name" value="Peptidase_S1_PA"/>
</dbReference>
<reference evidence="7" key="1">
    <citation type="submission" date="2021-12" db="EMBL/GenBank/DDBJ databases">
        <authorList>
            <person name="Martin H S."/>
        </authorList>
    </citation>
    <scope>NUCLEOTIDE SEQUENCE</scope>
</reference>
<dbReference type="Proteomes" id="UP000838878">
    <property type="component" value="Chromosome 9"/>
</dbReference>
<evidence type="ECO:0000259" key="6">
    <source>
        <dbReference type="SMART" id="SM00020"/>
    </source>
</evidence>
<dbReference type="EMBL" id="OV170229">
    <property type="protein sequence ID" value="CAH0731782.1"/>
    <property type="molecule type" value="Genomic_DNA"/>
</dbReference>
<dbReference type="InterPro" id="IPR050430">
    <property type="entry name" value="Peptidase_S1"/>
</dbReference>
<evidence type="ECO:0000256" key="4">
    <source>
        <dbReference type="ARBA" id="ARBA00022825"/>
    </source>
</evidence>
<name>A0A8J9V5N1_9NEOP</name>
<evidence type="ECO:0000256" key="5">
    <source>
        <dbReference type="ARBA" id="ARBA00023157"/>
    </source>
</evidence>
<proteinExistence type="inferred from homology"/>
<organism evidence="7 8">
    <name type="scientific">Brenthis ino</name>
    <name type="common">lesser marbled fritillary</name>
    <dbReference type="NCBI Taxonomy" id="405034"/>
    <lineage>
        <taxon>Eukaryota</taxon>
        <taxon>Metazoa</taxon>
        <taxon>Ecdysozoa</taxon>
        <taxon>Arthropoda</taxon>
        <taxon>Hexapoda</taxon>
        <taxon>Insecta</taxon>
        <taxon>Pterygota</taxon>
        <taxon>Neoptera</taxon>
        <taxon>Endopterygota</taxon>
        <taxon>Lepidoptera</taxon>
        <taxon>Glossata</taxon>
        <taxon>Ditrysia</taxon>
        <taxon>Papilionoidea</taxon>
        <taxon>Nymphalidae</taxon>
        <taxon>Heliconiinae</taxon>
        <taxon>Argynnini</taxon>
        <taxon>Brenthis</taxon>
    </lineage>
</organism>
<dbReference type="Pfam" id="PF00089">
    <property type="entry name" value="Trypsin"/>
    <property type="match status" value="1"/>
</dbReference>
<dbReference type="OrthoDB" id="6380398at2759"/>
<evidence type="ECO:0000256" key="1">
    <source>
        <dbReference type="ARBA" id="ARBA00007664"/>
    </source>
</evidence>
<keyword evidence="3" id="KW-0378">Hydrolase</keyword>
<dbReference type="GO" id="GO:0004252">
    <property type="term" value="F:serine-type endopeptidase activity"/>
    <property type="evidence" value="ECO:0007669"/>
    <property type="project" value="InterPro"/>
</dbReference>
<sequence>MVCTGSPARISGGTIANINDYPFATSLLSNQGQGAYNQACGGTIISRTAILSAASCFVTNNMVEPVLWWRARIGTANSNTQGLVHLIRQITVHEDYQAVTRVNDIAVLRTSVAFVYGDTVQAADIAGGAYSLAVNDRVWGIGWGATSVVGSSSPELRHVEIFINDQQICASRYSEIGFDVTNNMLCAGWLDVGVRGQCQGDTGSPLLHQGVVVGVYSWSQGCGNSRYPNINTRVSAYSRWIEATATAALTN</sequence>
<feature type="domain" description="Peptidase S1" evidence="6">
    <location>
        <begin position="9"/>
        <end position="241"/>
    </location>
</feature>
<dbReference type="PRINTS" id="PR00722">
    <property type="entry name" value="CHYMOTRYPSIN"/>
</dbReference>
<evidence type="ECO:0000313" key="7">
    <source>
        <dbReference type="EMBL" id="CAH0731782.1"/>
    </source>
</evidence>
<keyword evidence="2" id="KW-0645">Protease</keyword>
<keyword evidence="5" id="KW-1015">Disulfide bond</keyword>
<comment type="similarity">
    <text evidence="1">Belongs to the peptidase S1 family.</text>
</comment>
<keyword evidence="8" id="KW-1185">Reference proteome</keyword>
<evidence type="ECO:0000256" key="3">
    <source>
        <dbReference type="ARBA" id="ARBA00022801"/>
    </source>
</evidence>
<dbReference type="Gene3D" id="2.40.10.10">
    <property type="entry name" value="Trypsin-like serine proteases"/>
    <property type="match status" value="1"/>
</dbReference>